<dbReference type="Pfam" id="PF04547">
    <property type="entry name" value="Anoctamin"/>
    <property type="match status" value="3"/>
</dbReference>
<dbReference type="InterPro" id="IPR049452">
    <property type="entry name" value="Anoctamin_TM"/>
</dbReference>
<feature type="transmembrane region" description="Helical" evidence="6">
    <location>
        <begin position="149"/>
        <end position="171"/>
    </location>
</feature>
<gene>
    <name evidence="9" type="ORF">TTEB3V08_LOCUS7784</name>
</gene>
<evidence type="ECO:0000256" key="4">
    <source>
        <dbReference type="ARBA" id="ARBA00022989"/>
    </source>
</evidence>
<evidence type="ECO:0000313" key="9">
    <source>
        <dbReference type="EMBL" id="CAD7459838.1"/>
    </source>
</evidence>
<name>A0A7R9IJZ0_9NEOP</name>
<proteinExistence type="inferred from homology"/>
<sequence length="967" mass="107693">MQECDVVLMFPPGAQDFTLMWLLSRLRAGTPGLVVHVRHHASSDSYGYYLTAPFNVLMKAAEEVHLPKSLRPEFGGGLKEFVQQEMSCFEGIENEREFFTTQERQSIVLHLLQTLRAGAKDQLGGVKFVEGQAIDAICNYFGVKVAMYFAWLGHYTTALIIPGVIGLIFWIGFCGGDQATEDVGFVLFSFFNVLWASIYVEAWKRYSAELAYRWGTLDQRDELLVEPRSFFTGTLEVSPVTGRLEPTYPAWKRNVFRYFVSVPIIFLCLLTVFVIMIYTLQLQEWWDTLLTERGYSFYLSYLPKILLAVVIALMDEAYYKVACWLNDRGRVEKHLAKTTLTIPDQDSNLDLPVIDSLVQHETSALDHAGHRSGFRLSGYDTRGADFILCEQQLAALLIARQVIGNLKESALPYLLEQLRLAKLSFDLFGALSPTEAKKELPGNQQEDSGPGEEQNSIGVKPAGNRNVSQAELESTLFKYDGTFEDHLEIFIQLGYVVLFSSAFPMAAFCAFLNNLIEIRSDAFKLCFIFQRPFGQRVSSIGTWQLANALVVLSSTAEDGEIEPPFSEAGLPTGLHSLRTMQPSGRVNAFVSFQNAMEVMGLIAVLVNCALIGLSGQVHRMFPEMSTTQTILLIVALEHIMLTLRFIISCAIPDLPDMAKVEFSRREAHRRLSSTTTSPPPEQTPQAGGMVIGRFVVSPASEERRLSEEGHQSEPEVTMSVDNSPNTERTPLAPERVTPLTPTPPHEEHITISSKDINPIPPFCGTNLVKAANKKSPRELIGCAVLVWTAHGRPVSLKWGRFLGRIFPPGAVPTALLPPKYLASSSDSDLLRSAPPWATTHTKAKFRFSPEKAEKEGSLSDSSQTMSSQEGDEAAAKSKSDELAAKKTRVKQSLMKRARSVAIFSLKLKERRARDAQAKEVENKAKEKWMQPQNVGGELSCIPIEKLISVDDVAMDLQRRKTNPSSNL</sequence>
<feature type="compositionally biased region" description="Basic and acidic residues" evidence="7">
    <location>
        <begin position="873"/>
        <end position="884"/>
    </location>
</feature>
<dbReference type="InterPro" id="IPR007632">
    <property type="entry name" value="Anoctamin"/>
</dbReference>
<feature type="transmembrane region" description="Helical" evidence="6">
    <location>
        <begin position="598"/>
        <end position="617"/>
    </location>
</feature>
<feature type="domain" description="Anoctamin transmembrane" evidence="8">
    <location>
        <begin position="590"/>
        <end position="664"/>
    </location>
</feature>
<feature type="transmembrane region" description="Helical" evidence="6">
    <location>
        <begin position="493"/>
        <end position="516"/>
    </location>
</feature>
<evidence type="ECO:0000256" key="5">
    <source>
        <dbReference type="ARBA" id="ARBA00023136"/>
    </source>
</evidence>
<evidence type="ECO:0000256" key="3">
    <source>
        <dbReference type="ARBA" id="ARBA00022692"/>
    </source>
</evidence>
<feature type="transmembrane region" description="Helical" evidence="6">
    <location>
        <begin position="183"/>
        <end position="203"/>
    </location>
</feature>
<keyword evidence="5 6" id="KW-0472">Membrane</keyword>
<feature type="region of interest" description="Disordered" evidence="7">
    <location>
        <begin position="436"/>
        <end position="462"/>
    </location>
</feature>
<feature type="domain" description="Anoctamin transmembrane" evidence="8">
    <location>
        <begin position="137"/>
        <end position="328"/>
    </location>
</feature>
<protein>
    <recommendedName>
        <fullName evidence="6">Anoctamin</fullName>
    </recommendedName>
</protein>
<dbReference type="GO" id="GO:0005254">
    <property type="term" value="F:chloride channel activity"/>
    <property type="evidence" value="ECO:0007669"/>
    <property type="project" value="TreeGrafter"/>
</dbReference>
<feature type="transmembrane region" description="Helical" evidence="6">
    <location>
        <begin position="298"/>
        <end position="319"/>
    </location>
</feature>
<feature type="region of interest" description="Disordered" evidence="7">
    <location>
        <begin position="668"/>
        <end position="748"/>
    </location>
</feature>
<feature type="compositionally biased region" description="Low complexity" evidence="7">
    <location>
        <begin position="858"/>
        <end position="867"/>
    </location>
</feature>
<keyword evidence="4 6" id="KW-1133">Transmembrane helix</keyword>
<dbReference type="PANTHER" id="PTHR12308">
    <property type="entry name" value="ANOCTAMIN"/>
    <property type="match status" value="1"/>
</dbReference>
<keyword evidence="3 6" id="KW-0812">Transmembrane</keyword>
<comment type="subcellular location">
    <subcellularLocation>
        <location evidence="1 6">Membrane</location>
        <topology evidence="1 6">Multi-pass membrane protein</topology>
    </subcellularLocation>
</comment>
<dbReference type="AlphaFoldDB" id="A0A7R9IJZ0"/>
<organism evidence="9">
    <name type="scientific">Timema tahoe</name>
    <dbReference type="NCBI Taxonomy" id="61484"/>
    <lineage>
        <taxon>Eukaryota</taxon>
        <taxon>Metazoa</taxon>
        <taxon>Ecdysozoa</taxon>
        <taxon>Arthropoda</taxon>
        <taxon>Hexapoda</taxon>
        <taxon>Insecta</taxon>
        <taxon>Pterygota</taxon>
        <taxon>Neoptera</taxon>
        <taxon>Polyneoptera</taxon>
        <taxon>Phasmatodea</taxon>
        <taxon>Timematodea</taxon>
        <taxon>Timematoidea</taxon>
        <taxon>Timematidae</taxon>
        <taxon>Timema</taxon>
    </lineage>
</organism>
<dbReference type="EMBL" id="OE003178">
    <property type="protein sequence ID" value="CAD7459838.1"/>
    <property type="molecule type" value="Genomic_DNA"/>
</dbReference>
<feature type="compositionally biased region" description="Polar residues" evidence="7">
    <location>
        <begin position="442"/>
        <end position="457"/>
    </location>
</feature>
<evidence type="ECO:0000256" key="2">
    <source>
        <dbReference type="ARBA" id="ARBA00009671"/>
    </source>
</evidence>
<feature type="region of interest" description="Disordered" evidence="7">
    <location>
        <begin position="841"/>
        <end position="888"/>
    </location>
</feature>
<accession>A0A7R9IJZ0</accession>
<feature type="transmembrane region" description="Helical" evidence="6">
    <location>
        <begin position="629"/>
        <end position="647"/>
    </location>
</feature>
<evidence type="ECO:0000259" key="8">
    <source>
        <dbReference type="Pfam" id="PF04547"/>
    </source>
</evidence>
<dbReference type="GO" id="GO:0005886">
    <property type="term" value="C:plasma membrane"/>
    <property type="evidence" value="ECO:0007669"/>
    <property type="project" value="TreeGrafter"/>
</dbReference>
<evidence type="ECO:0000256" key="6">
    <source>
        <dbReference type="RuleBase" id="RU280814"/>
    </source>
</evidence>
<feature type="compositionally biased region" description="Basic and acidic residues" evidence="7">
    <location>
        <begin position="700"/>
        <end position="713"/>
    </location>
</feature>
<comment type="similarity">
    <text evidence="2 6">Belongs to the anoctamin family.</text>
</comment>
<feature type="domain" description="Anoctamin transmembrane" evidence="8">
    <location>
        <begin position="383"/>
        <end position="550"/>
    </location>
</feature>
<evidence type="ECO:0000256" key="1">
    <source>
        <dbReference type="ARBA" id="ARBA00004141"/>
    </source>
</evidence>
<feature type="transmembrane region" description="Helical" evidence="6">
    <location>
        <begin position="258"/>
        <end position="278"/>
    </location>
</feature>
<feature type="compositionally biased region" description="Polar residues" evidence="7">
    <location>
        <begin position="719"/>
        <end position="728"/>
    </location>
</feature>
<evidence type="ECO:0000256" key="7">
    <source>
        <dbReference type="SAM" id="MobiDB-lite"/>
    </source>
</evidence>
<feature type="compositionally biased region" description="Basic and acidic residues" evidence="7">
    <location>
        <begin position="847"/>
        <end position="857"/>
    </location>
</feature>
<comment type="caution">
    <text evidence="6">Lacks conserved residue(s) required for the propagation of feature annotation.</text>
</comment>
<reference evidence="9" key="1">
    <citation type="submission" date="2020-11" db="EMBL/GenBank/DDBJ databases">
        <authorList>
            <person name="Tran Van P."/>
        </authorList>
    </citation>
    <scope>NUCLEOTIDE SEQUENCE</scope>
</reference>
<dbReference type="PANTHER" id="PTHR12308:SF51">
    <property type="entry name" value="ANOCTAMIN-8"/>
    <property type="match status" value="1"/>
</dbReference>